<feature type="region of interest" description="Disordered" evidence="6">
    <location>
        <begin position="288"/>
        <end position="325"/>
    </location>
</feature>
<dbReference type="GO" id="GO:0005634">
    <property type="term" value="C:nucleus"/>
    <property type="evidence" value="ECO:0007669"/>
    <property type="project" value="TreeGrafter"/>
</dbReference>
<evidence type="ECO:0000313" key="9">
    <source>
        <dbReference type="EMBL" id="KAE9382857.1"/>
    </source>
</evidence>
<evidence type="ECO:0000256" key="5">
    <source>
        <dbReference type="ARBA" id="ARBA00034808"/>
    </source>
</evidence>
<feature type="region of interest" description="Disordered" evidence="6">
    <location>
        <begin position="341"/>
        <end position="406"/>
    </location>
</feature>
<evidence type="ECO:0000259" key="7">
    <source>
        <dbReference type="PROSITE" id="PS51192"/>
    </source>
</evidence>
<dbReference type="InterPro" id="IPR027417">
    <property type="entry name" value="P-loop_NTPase"/>
</dbReference>
<organism evidence="9 10">
    <name type="scientific">Gymnopus androsaceus JB14</name>
    <dbReference type="NCBI Taxonomy" id="1447944"/>
    <lineage>
        <taxon>Eukaryota</taxon>
        <taxon>Fungi</taxon>
        <taxon>Dikarya</taxon>
        <taxon>Basidiomycota</taxon>
        <taxon>Agaricomycotina</taxon>
        <taxon>Agaricomycetes</taxon>
        <taxon>Agaricomycetidae</taxon>
        <taxon>Agaricales</taxon>
        <taxon>Marasmiineae</taxon>
        <taxon>Omphalotaceae</taxon>
        <taxon>Gymnopus</taxon>
    </lineage>
</organism>
<gene>
    <name evidence="9" type="ORF">BT96DRAFT_1009956</name>
</gene>
<dbReference type="Proteomes" id="UP000799118">
    <property type="component" value="Unassembled WGS sequence"/>
</dbReference>
<keyword evidence="2" id="KW-0547">Nucleotide-binding</keyword>
<protein>
    <recommendedName>
        <fullName evidence="5">DNA 3'-5' helicase</fullName>
        <ecNumber evidence="5">5.6.2.4</ecNumber>
    </recommendedName>
</protein>
<name>A0A6A4GBJ8_9AGAR</name>
<feature type="compositionally biased region" description="Polar residues" evidence="6">
    <location>
        <begin position="311"/>
        <end position="321"/>
    </location>
</feature>
<dbReference type="Pfam" id="PF00270">
    <property type="entry name" value="DEAD"/>
    <property type="match status" value="1"/>
</dbReference>
<comment type="catalytic activity">
    <reaction evidence="4">
        <text>Couples ATP hydrolysis with the unwinding of duplex DNA by translocating in the 3'-5' direction.</text>
        <dbReference type="EC" id="5.6.2.4"/>
    </reaction>
</comment>
<proteinExistence type="inferred from homology"/>
<dbReference type="GO" id="GO:0003676">
    <property type="term" value="F:nucleic acid binding"/>
    <property type="evidence" value="ECO:0007669"/>
    <property type="project" value="InterPro"/>
</dbReference>
<dbReference type="InterPro" id="IPR014001">
    <property type="entry name" value="Helicase_ATP-bd"/>
</dbReference>
<evidence type="ECO:0000256" key="3">
    <source>
        <dbReference type="ARBA" id="ARBA00022840"/>
    </source>
</evidence>
<feature type="non-terminal residue" evidence="9">
    <location>
        <position position="791"/>
    </location>
</feature>
<dbReference type="PROSITE" id="PS51192">
    <property type="entry name" value="HELICASE_ATP_BIND_1"/>
    <property type="match status" value="1"/>
</dbReference>
<dbReference type="GO" id="GO:0016787">
    <property type="term" value="F:hydrolase activity"/>
    <property type="evidence" value="ECO:0007669"/>
    <property type="project" value="UniProtKB-KW"/>
</dbReference>
<dbReference type="SMART" id="SM00487">
    <property type="entry name" value="DEXDc"/>
    <property type="match status" value="1"/>
</dbReference>
<dbReference type="EC" id="5.6.2.4" evidence="5"/>
<feature type="domain" description="Helicase C-terminal" evidence="8">
    <location>
        <begin position="631"/>
        <end position="791"/>
    </location>
</feature>
<dbReference type="SUPFAM" id="SSF52540">
    <property type="entry name" value="P-loop containing nucleoside triphosphate hydrolases"/>
    <property type="match status" value="1"/>
</dbReference>
<dbReference type="AlphaFoldDB" id="A0A6A4GBJ8"/>
<dbReference type="InterPro" id="IPR011545">
    <property type="entry name" value="DEAD/DEAH_box_helicase_dom"/>
</dbReference>
<dbReference type="GO" id="GO:0005694">
    <property type="term" value="C:chromosome"/>
    <property type="evidence" value="ECO:0007669"/>
    <property type="project" value="TreeGrafter"/>
</dbReference>
<dbReference type="PANTHER" id="PTHR13710:SF145">
    <property type="entry name" value="ATP-DEPENDENT DNA HELICASE"/>
    <property type="match status" value="1"/>
</dbReference>
<feature type="domain" description="Helicase ATP-binding" evidence="7">
    <location>
        <begin position="451"/>
        <end position="611"/>
    </location>
</feature>
<evidence type="ECO:0000259" key="8">
    <source>
        <dbReference type="PROSITE" id="PS51194"/>
    </source>
</evidence>
<keyword evidence="3" id="KW-0067">ATP-binding</keyword>
<dbReference type="GO" id="GO:0005524">
    <property type="term" value="F:ATP binding"/>
    <property type="evidence" value="ECO:0007669"/>
    <property type="project" value="UniProtKB-KW"/>
</dbReference>
<dbReference type="InterPro" id="IPR001650">
    <property type="entry name" value="Helicase_C-like"/>
</dbReference>
<dbReference type="PANTHER" id="PTHR13710">
    <property type="entry name" value="DNA HELICASE RECQ FAMILY MEMBER"/>
    <property type="match status" value="1"/>
</dbReference>
<sequence>MLYQNTQTRQRNLVALSDHIAAVAMYHKSGAITKQDKLLPHAGDAITADLAVQDFGLARPFAKLAAVLCYPTSHEVHSAYRNLMFVNQGRAFESDEISDTMAKITLAQLGVRLGMNGYRHVSIAFRRMLVDKVSEADFQEDLARQIDAEQASHSERVEHSHYAISLDSFAQHSDQRVGLFCDASVRWQNKCQVVPGGTRKPYHEVRSAQYDNLRTQGLFQDDTDDKQGNQQIVTIIKEVISPLLQQLENSLLSKLTQVAKVPLVNDTITLASKTNRYQDDRIVNKAPSLLLSSPTQSSFTNNKEDSDLESQDISRSPSPFTGSLPLVLGEADEILTQDMFLDQQLPPSTSDSIVSSDEENMDQSVIQPQPQTPPRPSAKALGKRRQSNDYNMEESPTKKQHISDEMQLRLASSSQVPASSQLEDTALHHMRHLLNNPEATWTSDEQKAGVLGALDGSKDMVVIARTGSGKTMIPILASLMVPNKFTIVLLPLRALIHDYERRLSTWHVPYQLLTSESINLSPRHSLILVSADLAVRTVFQTAVKVAHQTKQVGLFVFDEGHLVVTDGSYRNALRDANLIRCVPAPLVVLTGTAPPMMVPLIASGLGLVEPYMVIRGPTNRPELKLILRIPQTLQEICNHVEDILLHETPNFQPQDRIIVFVQTKEYGRTLSQRLGCPLYSGDKDDTPDRGGVYNHWIAGDPIMIVATSALYAGNDYGHVRLVIFAGTPSDTLGTFQGLARAGRDTKLATCIILPNTNLSSHRIGTAGIIDFAGVANVLQICKNTPIKCLRS</sequence>
<dbReference type="GO" id="GO:0043138">
    <property type="term" value="F:3'-5' DNA helicase activity"/>
    <property type="evidence" value="ECO:0007669"/>
    <property type="project" value="UniProtKB-EC"/>
</dbReference>
<feature type="compositionally biased region" description="Basic and acidic residues" evidence="6">
    <location>
        <begin position="395"/>
        <end position="406"/>
    </location>
</feature>
<accession>A0A6A4GBJ8</accession>
<reference evidence="9" key="1">
    <citation type="journal article" date="2019" name="Environ. Microbiol.">
        <title>Fungal ecological strategies reflected in gene transcription - a case study of two litter decomposers.</title>
        <authorList>
            <person name="Barbi F."/>
            <person name="Kohler A."/>
            <person name="Barry K."/>
            <person name="Baskaran P."/>
            <person name="Daum C."/>
            <person name="Fauchery L."/>
            <person name="Ihrmark K."/>
            <person name="Kuo A."/>
            <person name="LaButti K."/>
            <person name="Lipzen A."/>
            <person name="Morin E."/>
            <person name="Grigoriev I.V."/>
            <person name="Henrissat B."/>
            <person name="Lindahl B."/>
            <person name="Martin F."/>
        </authorList>
    </citation>
    <scope>NUCLEOTIDE SEQUENCE</scope>
    <source>
        <strain evidence="9">JB14</strain>
    </source>
</reference>
<keyword evidence="9" id="KW-0378">Hydrolase</keyword>
<evidence type="ECO:0000256" key="4">
    <source>
        <dbReference type="ARBA" id="ARBA00034617"/>
    </source>
</evidence>
<evidence type="ECO:0000256" key="2">
    <source>
        <dbReference type="ARBA" id="ARBA00022741"/>
    </source>
</evidence>
<dbReference type="OrthoDB" id="3151137at2759"/>
<evidence type="ECO:0000256" key="1">
    <source>
        <dbReference type="ARBA" id="ARBA00005446"/>
    </source>
</evidence>
<evidence type="ECO:0000313" key="10">
    <source>
        <dbReference type="Proteomes" id="UP000799118"/>
    </source>
</evidence>
<dbReference type="EMBL" id="ML770917">
    <property type="protein sequence ID" value="KAE9382857.1"/>
    <property type="molecule type" value="Genomic_DNA"/>
</dbReference>
<dbReference type="Pfam" id="PF00271">
    <property type="entry name" value="Helicase_C"/>
    <property type="match status" value="1"/>
</dbReference>
<dbReference type="PROSITE" id="PS51194">
    <property type="entry name" value="HELICASE_CTER"/>
    <property type="match status" value="1"/>
</dbReference>
<dbReference type="Gene3D" id="3.40.50.300">
    <property type="entry name" value="P-loop containing nucleotide triphosphate hydrolases"/>
    <property type="match status" value="2"/>
</dbReference>
<comment type="similarity">
    <text evidence="1">Belongs to the helicase family. RecQ subfamily.</text>
</comment>
<feature type="compositionally biased region" description="Polar residues" evidence="6">
    <location>
        <begin position="345"/>
        <end position="355"/>
    </location>
</feature>
<keyword evidence="10" id="KW-1185">Reference proteome</keyword>
<evidence type="ECO:0000256" key="6">
    <source>
        <dbReference type="SAM" id="MobiDB-lite"/>
    </source>
</evidence>